<name>A0AAD9J3B9_RIDPI</name>
<dbReference type="InterPro" id="IPR018391">
    <property type="entry name" value="PQQ_b-propeller_rpt"/>
</dbReference>
<dbReference type="Pfam" id="PF13570">
    <property type="entry name" value="Beta-prop_ACSF4"/>
    <property type="match status" value="1"/>
</dbReference>
<accession>A0AAD9J3B9</accession>
<sequence length="177" mass="19056">MEQTPCKDSMVADQGRPSEWRISGLRKHSCGEPGSYDGCLYVLEALTGDIYWQFQTGAEVKSSPCVDPTNGHVYFGSHDHCLHALDVLKQTVMWRLELGGSVFSSPCVSLVPHCVYAATLGGSLSAVSPLHGTSLWRCMLGKPLFSSPVAIELGVIIGCVDGAIYCVGHLGQKVRVM</sequence>
<gene>
    <name evidence="2" type="ORF">NP493_3952g00001</name>
</gene>
<evidence type="ECO:0000313" key="2">
    <source>
        <dbReference type="EMBL" id="KAK2145352.1"/>
    </source>
</evidence>
<comment type="caution">
    <text evidence="2">The sequence shown here is derived from an EMBL/GenBank/DDBJ whole genome shotgun (WGS) entry which is preliminary data.</text>
</comment>
<reference evidence="2" key="1">
    <citation type="journal article" date="2023" name="Mol. Biol. Evol.">
        <title>Third-Generation Sequencing Reveals the Adaptive Role of the Epigenome in Three Deep-Sea Polychaetes.</title>
        <authorList>
            <person name="Perez M."/>
            <person name="Aroh O."/>
            <person name="Sun Y."/>
            <person name="Lan Y."/>
            <person name="Juniper S.K."/>
            <person name="Young C.R."/>
            <person name="Angers B."/>
            <person name="Qian P.Y."/>
        </authorList>
    </citation>
    <scope>NUCLEOTIDE SEQUENCE</scope>
    <source>
        <strain evidence="2">R07B-5</strain>
    </source>
</reference>
<dbReference type="InterPro" id="IPR011047">
    <property type="entry name" value="Quinoprotein_ADH-like_sf"/>
</dbReference>
<dbReference type="SMART" id="SM00564">
    <property type="entry name" value="PQQ"/>
    <property type="match status" value="3"/>
</dbReference>
<dbReference type="PANTHER" id="PTHR44394">
    <property type="entry name" value="BETA-ALANINE-ACTIVATING ENZYME"/>
    <property type="match status" value="1"/>
</dbReference>
<dbReference type="PANTHER" id="PTHR44394:SF1">
    <property type="entry name" value="BETA-ALANINE-ACTIVATING ENZYME"/>
    <property type="match status" value="1"/>
</dbReference>
<proteinExistence type="predicted"/>
<dbReference type="AlphaFoldDB" id="A0AAD9J3B9"/>
<protein>
    <recommendedName>
        <fullName evidence="1">Pyrrolo-quinoline quinone repeat domain-containing protein</fullName>
    </recommendedName>
</protein>
<dbReference type="Gene3D" id="2.130.10.10">
    <property type="entry name" value="YVTN repeat-like/Quinoprotein amine dehydrogenase"/>
    <property type="match status" value="1"/>
</dbReference>
<dbReference type="InterPro" id="IPR015943">
    <property type="entry name" value="WD40/YVTN_repeat-like_dom_sf"/>
</dbReference>
<feature type="domain" description="Pyrrolo-quinoline quinone repeat" evidence="1">
    <location>
        <begin position="34"/>
        <end position="174"/>
    </location>
</feature>
<organism evidence="2 3">
    <name type="scientific">Ridgeia piscesae</name>
    <name type="common">Tubeworm</name>
    <dbReference type="NCBI Taxonomy" id="27915"/>
    <lineage>
        <taxon>Eukaryota</taxon>
        <taxon>Metazoa</taxon>
        <taxon>Spiralia</taxon>
        <taxon>Lophotrochozoa</taxon>
        <taxon>Annelida</taxon>
        <taxon>Polychaeta</taxon>
        <taxon>Sedentaria</taxon>
        <taxon>Canalipalpata</taxon>
        <taxon>Sabellida</taxon>
        <taxon>Siboglinidae</taxon>
        <taxon>Ridgeia</taxon>
    </lineage>
</organism>
<dbReference type="SUPFAM" id="SSF50998">
    <property type="entry name" value="Quinoprotein alcohol dehydrogenase-like"/>
    <property type="match status" value="1"/>
</dbReference>
<evidence type="ECO:0000313" key="3">
    <source>
        <dbReference type="Proteomes" id="UP001209878"/>
    </source>
</evidence>
<dbReference type="GO" id="GO:0043041">
    <property type="term" value="P:amino acid activation for nonribosomal peptide biosynthetic process"/>
    <property type="evidence" value="ECO:0007669"/>
    <property type="project" value="TreeGrafter"/>
</dbReference>
<dbReference type="InterPro" id="IPR052091">
    <property type="entry name" value="Beta-ala_Activ/Resist"/>
</dbReference>
<dbReference type="InterPro" id="IPR002372">
    <property type="entry name" value="PQQ_rpt_dom"/>
</dbReference>
<dbReference type="Proteomes" id="UP001209878">
    <property type="component" value="Unassembled WGS sequence"/>
</dbReference>
<evidence type="ECO:0000259" key="1">
    <source>
        <dbReference type="Pfam" id="PF13570"/>
    </source>
</evidence>
<dbReference type="EMBL" id="JAODUO010003948">
    <property type="protein sequence ID" value="KAK2145352.1"/>
    <property type="molecule type" value="Genomic_DNA"/>
</dbReference>
<keyword evidence="3" id="KW-1185">Reference proteome</keyword>